<gene>
    <name evidence="1" type="ORF">ACAOBT_LOCUS32025</name>
</gene>
<evidence type="ECO:0000313" key="2">
    <source>
        <dbReference type="Proteomes" id="UP001152888"/>
    </source>
</evidence>
<dbReference type="EMBL" id="CAKOFQ010008047">
    <property type="protein sequence ID" value="CAH2011189.1"/>
    <property type="molecule type" value="Genomic_DNA"/>
</dbReference>
<evidence type="ECO:0000313" key="1">
    <source>
        <dbReference type="EMBL" id="CAH2011189.1"/>
    </source>
</evidence>
<dbReference type="Proteomes" id="UP001152888">
    <property type="component" value="Unassembled WGS sequence"/>
</dbReference>
<reference evidence="1" key="1">
    <citation type="submission" date="2022-03" db="EMBL/GenBank/DDBJ databases">
        <authorList>
            <person name="Sayadi A."/>
        </authorList>
    </citation>
    <scope>NUCLEOTIDE SEQUENCE</scope>
</reference>
<sequence length="66" mass="7757">MSQTTISVTENIFPKQMSVTMKKKCLQDLTCWFQKVIMNSKKVTMKLSRHHHKDEKLNHILGLKLT</sequence>
<dbReference type="AlphaFoldDB" id="A0A9P0Q5R7"/>
<keyword evidence="2" id="KW-1185">Reference proteome</keyword>
<comment type="caution">
    <text evidence="1">The sequence shown here is derived from an EMBL/GenBank/DDBJ whole genome shotgun (WGS) entry which is preliminary data.</text>
</comment>
<proteinExistence type="predicted"/>
<name>A0A9P0Q5R7_ACAOB</name>
<protein>
    <submittedName>
        <fullName evidence="1">Uncharacterized protein</fullName>
    </submittedName>
</protein>
<organism evidence="1 2">
    <name type="scientific">Acanthoscelides obtectus</name>
    <name type="common">Bean weevil</name>
    <name type="synonym">Bruchus obtectus</name>
    <dbReference type="NCBI Taxonomy" id="200917"/>
    <lineage>
        <taxon>Eukaryota</taxon>
        <taxon>Metazoa</taxon>
        <taxon>Ecdysozoa</taxon>
        <taxon>Arthropoda</taxon>
        <taxon>Hexapoda</taxon>
        <taxon>Insecta</taxon>
        <taxon>Pterygota</taxon>
        <taxon>Neoptera</taxon>
        <taxon>Endopterygota</taxon>
        <taxon>Coleoptera</taxon>
        <taxon>Polyphaga</taxon>
        <taxon>Cucujiformia</taxon>
        <taxon>Chrysomeloidea</taxon>
        <taxon>Chrysomelidae</taxon>
        <taxon>Bruchinae</taxon>
        <taxon>Bruchini</taxon>
        <taxon>Acanthoscelides</taxon>
    </lineage>
</organism>
<accession>A0A9P0Q5R7</accession>